<evidence type="ECO:0000313" key="2">
    <source>
        <dbReference type="Proteomes" id="UP000356253"/>
    </source>
</evidence>
<comment type="caution">
    <text evidence="1">The sequence shown here is derived from an EMBL/GenBank/DDBJ whole genome shotgun (WGS) entry which is preliminary data.</text>
</comment>
<dbReference type="Proteomes" id="UP000356253">
    <property type="component" value="Unassembled WGS sequence"/>
</dbReference>
<proteinExistence type="predicted"/>
<keyword evidence="2" id="KW-1185">Reference proteome</keyword>
<evidence type="ECO:0000313" key="1">
    <source>
        <dbReference type="EMBL" id="VVU99511.1"/>
    </source>
</evidence>
<organism evidence="1 2">
    <name type="scientific">Mesonia oceanica</name>
    <dbReference type="NCBI Taxonomy" id="2687242"/>
    <lineage>
        <taxon>Bacteria</taxon>
        <taxon>Pseudomonadati</taxon>
        <taxon>Bacteroidota</taxon>
        <taxon>Flavobacteriia</taxon>
        <taxon>Flavobacteriales</taxon>
        <taxon>Flavobacteriaceae</taxon>
        <taxon>Mesonia</taxon>
    </lineage>
</organism>
<dbReference type="EMBL" id="CABVMM010000002">
    <property type="protein sequence ID" value="VVU99511.1"/>
    <property type="molecule type" value="Genomic_DNA"/>
</dbReference>
<protein>
    <submittedName>
        <fullName evidence="1">Uncharacterized protein</fullName>
    </submittedName>
</protein>
<reference evidence="1" key="1">
    <citation type="submission" date="2019-09" db="EMBL/GenBank/DDBJ databases">
        <authorList>
            <person name="Rodrigo-Torres L."/>
            <person name="Arahal R. D."/>
            <person name="Lucena T."/>
        </authorList>
    </citation>
    <scope>NUCLEOTIDE SEQUENCE</scope>
    <source>
        <strain evidence="1">ISS653</strain>
    </source>
</reference>
<name>A0AC61Y4W7_9FLAO</name>
<accession>A0AC61Y4W7</accession>
<gene>
    <name evidence="1" type="ORF">FVB9532_00765</name>
</gene>
<sequence>MNDTITAKDKFHKSLHKYARLKRFFERFSADPEFMRNLQSDFEDTLKKNHIRIDREEVHYLFEKSSQDIPDSVKKMWEIVQSKQKWVEQFYLKDCLPSNSSMLTWRNRQIKRQKYDLGPFFTKTNIHSSLAVELSQGCSVGCWFCALSPDSLKNTYSHQSHQEEWIRFIQIMKSFLGDAIKSTFLYWATEPFDNPDYEKFCIDLYNETGVFPPTTTAVAHKDIDRIKEFIKISSKHGSWLNRFSLTSLGIMRTVHKNFTEEELAEVECLPLNKNANYTYGNSGNFRERTKADPSLLIEQDEKLRTAPWHNQDIDYSTSEDYANGSICCVSGFLVNMVSRKIQLISPTTATDKWPLGYIIFDEAKFENIKDLKTTLIKWENRFFNNEMTPDDLVQFYPWIKPHFTEEEIILQGRFNQKKQFFVNENPCMISIIKIINSNKCSFKDIQIKALEEFSISLIDSKKIINTLFSNGFIIENQKH</sequence>